<organism evidence="1">
    <name type="scientific">Streptomyces sp. NBC_00060</name>
    <dbReference type="NCBI Taxonomy" id="2975636"/>
    <lineage>
        <taxon>Bacteria</taxon>
        <taxon>Bacillati</taxon>
        <taxon>Actinomycetota</taxon>
        <taxon>Actinomycetes</taxon>
        <taxon>Kitasatosporales</taxon>
        <taxon>Streptomycetaceae</taxon>
        <taxon>Streptomyces</taxon>
    </lineage>
</organism>
<sequence>MATNPELAELIRLACGERGWGPSDLARAVGVAESGDPARVHRANARRWITGARTPDYWWPHVAQVLGLDPEFRGTGLDTLGVQASDLEDDTKRRDALKIAGLAVLDPASVAAVLDRAADEVAEFTRQAEATALGTGTLEHLDFAITGFNEAYSLKPPHVVFDAVMDYRRKVDALLRGPHTHCQERELLVCAGWLSELLAWLAHDLGNARVGLAFATDAYTHAEQAGHGELCGWAMDAAASISLYEHRPEKARHAAERGLAQAPTTHPLSVRLHAQSARAAAADGDHDSFTVSFNQAQDAYRLLSSRPPRRFGMPTLPLADYALTSYPASAHIWLGNAEQAQRAAESALAIYRTAPAANRSPSREAIARIDLALSRALLGDPDDALALGHQALDSTRVVDSVRNRAHDLADCLTRRYPRMDAARGLTERLTAQPQLVRGGAL</sequence>
<dbReference type="AlphaFoldDB" id="A0AAU2GZN3"/>
<accession>A0AAU2GZN3</accession>
<name>A0AAU2GZN3_9ACTN</name>
<dbReference type="SUPFAM" id="SSF48452">
    <property type="entry name" value="TPR-like"/>
    <property type="match status" value="1"/>
</dbReference>
<dbReference type="InterPro" id="IPR011990">
    <property type="entry name" value="TPR-like_helical_dom_sf"/>
</dbReference>
<proteinExistence type="predicted"/>
<protein>
    <submittedName>
        <fullName evidence="1">Tetratricopeptide repeat protein</fullName>
    </submittedName>
</protein>
<gene>
    <name evidence="1" type="ORF">OHV25_14070</name>
</gene>
<dbReference type="EMBL" id="CP108253">
    <property type="protein sequence ID" value="WTU40634.1"/>
    <property type="molecule type" value="Genomic_DNA"/>
</dbReference>
<reference evidence="1" key="1">
    <citation type="submission" date="2022-10" db="EMBL/GenBank/DDBJ databases">
        <title>The complete genomes of actinobacterial strains from the NBC collection.</title>
        <authorList>
            <person name="Joergensen T.S."/>
            <person name="Alvarez Arevalo M."/>
            <person name="Sterndorff E.B."/>
            <person name="Faurdal D."/>
            <person name="Vuksanovic O."/>
            <person name="Mourched A.-S."/>
            <person name="Charusanti P."/>
            <person name="Shaw S."/>
            <person name="Blin K."/>
            <person name="Weber T."/>
        </authorList>
    </citation>
    <scope>NUCLEOTIDE SEQUENCE</scope>
    <source>
        <strain evidence="1">NBC_00060</strain>
    </source>
</reference>
<dbReference type="Gene3D" id="1.25.40.10">
    <property type="entry name" value="Tetratricopeptide repeat domain"/>
    <property type="match status" value="1"/>
</dbReference>
<evidence type="ECO:0000313" key="1">
    <source>
        <dbReference type="EMBL" id="WTU40634.1"/>
    </source>
</evidence>